<keyword evidence="2" id="KW-1185">Reference proteome</keyword>
<dbReference type="Proteomes" id="UP001055811">
    <property type="component" value="Linkage Group LG09"/>
</dbReference>
<name>A0ACB8YV41_CICIN</name>
<comment type="caution">
    <text evidence="1">The sequence shown here is derived from an EMBL/GenBank/DDBJ whole genome shotgun (WGS) entry which is preliminary data.</text>
</comment>
<organism evidence="1 2">
    <name type="scientific">Cichorium intybus</name>
    <name type="common">Chicory</name>
    <dbReference type="NCBI Taxonomy" id="13427"/>
    <lineage>
        <taxon>Eukaryota</taxon>
        <taxon>Viridiplantae</taxon>
        <taxon>Streptophyta</taxon>
        <taxon>Embryophyta</taxon>
        <taxon>Tracheophyta</taxon>
        <taxon>Spermatophyta</taxon>
        <taxon>Magnoliopsida</taxon>
        <taxon>eudicotyledons</taxon>
        <taxon>Gunneridae</taxon>
        <taxon>Pentapetalae</taxon>
        <taxon>asterids</taxon>
        <taxon>campanulids</taxon>
        <taxon>Asterales</taxon>
        <taxon>Asteraceae</taxon>
        <taxon>Cichorioideae</taxon>
        <taxon>Cichorieae</taxon>
        <taxon>Cichoriinae</taxon>
        <taxon>Cichorium</taxon>
    </lineage>
</organism>
<protein>
    <submittedName>
        <fullName evidence="1">Uncharacterized protein</fullName>
    </submittedName>
</protein>
<dbReference type="EMBL" id="CM042017">
    <property type="protein sequence ID" value="KAI3688983.1"/>
    <property type="molecule type" value="Genomic_DNA"/>
</dbReference>
<accession>A0ACB8YV41</accession>
<proteinExistence type="predicted"/>
<evidence type="ECO:0000313" key="1">
    <source>
        <dbReference type="EMBL" id="KAI3688983.1"/>
    </source>
</evidence>
<sequence>MVESDGQFIQIERASRHHKMVYQTEERESLDHDNGGAEFTPGDDDDNGGGGCRGCGGCRGYGSSSSSFLGSGRF</sequence>
<reference evidence="1 2" key="2">
    <citation type="journal article" date="2022" name="Mol. Ecol. Resour.">
        <title>The genomes of chicory, endive, great burdock and yacon provide insights into Asteraceae paleo-polyploidization history and plant inulin production.</title>
        <authorList>
            <person name="Fan W."/>
            <person name="Wang S."/>
            <person name="Wang H."/>
            <person name="Wang A."/>
            <person name="Jiang F."/>
            <person name="Liu H."/>
            <person name="Zhao H."/>
            <person name="Xu D."/>
            <person name="Zhang Y."/>
        </authorList>
    </citation>
    <scope>NUCLEOTIDE SEQUENCE [LARGE SCALE GENOMIC DNA]</scope>
    <source>
        <strain evidence="2">cv. Punajuju</strain>
        <tissue evidence="1">Leaves</tissue>
    </source>
</reference>
<evidence type="ECO:0000313" key="2">
    <source>
        <dbReference type="Proteomes" id="UP001055811"/>
    </source>
</evidence>
<reference evidence="2" key="1">
    <citation type="journal article" date="2022" name="Mol. Ecol. Resour.">
        <title>The genomes of chicory, endive, great burdock and yacon provide insights into Asteraceae palaeo-polyploidization history and plant inulin production.</title>
        <authorList>
            <person name="Fan W."/>
            <person name="Wang S."/>
            <person name="Wang H."/>
            <person name="Wang A."/>
            <person name="Jiang F."/>
            <person name="Liu H."/>
            <person name="Zhao H."/>
            <person name="Xu D."/>
            <person name="Zhang Y."/>
        </authorList>
    </citation>
    <scope>NUCLEOTIDE SEQUENCE [LARGE SCALE GENOMIC DNA]</scope>
    <source>
        <strain evidence="2">cv. Punajuju</strain>
    </source>
</reference>
<gene>
    <name evidence="1" type="ORF">L2E82_46929</name>
</gene>